<dbReference type="OrthoDB" id="414781at2759"/>
<evidence type="ECO:0000256" key="8">
    <source>
        <dbReference type="RuleBase" id="RU003925"/>
    </source>
</evidence>
<dbReference type="GO" id="GO:0046872">
    <property type="term" value="F:metal ion binding"/>
    <property type="evidence" value="ECO:0007669"/>
    <property type="project" value="UniProtKB-KW"/>
</dbReference>
<dbReference type="GO" id="GO:0043001">
    <property type="term" value="P:Golgi to plasma membrane protein transport"/>
    <property type="evidence" value="ECO:0007669"/>
    <property type="project" value="TreeGrafter"/>
</dbReference>
<reference evidence="9 10" key="1">
    <citation type="journal article" date="2013" name="BMC Genomics">
        <title>Reconstruction of the lipid metabolism for the microalga Monoraphidium neglectum from its genome sequence reveals characteristics suitable for biofuel production.</title>
        <authorList>
            <person name="Bogen C."/>
            <person name="Al-Dilaimi A."/>
            <person name="Albersmeier A."/>
            <person name="Wichmann J."/>
            <person name="Grundmann M."/>
            <person name="Rupp O."/>
            <person name="Lauersen K.J."/>
            <person name="Blifernez-Klassen O."/>
            <person name="Kalinowski J."/>
            <person name="Goesmann A."/>
            <person name="Mussgnug J.H."/>
            <person name="Kruse O."/>
        </authorList>
    </citation>
    <scope>NUCLEOTIDE SEQUENCE [LARGE SCALE GENOMIC DNA]</scope>
    <source>
        <strain evidence="9 10">SAG 48.87</strain>
    </source>
</reference>
<evidence type="ECO:0008006" key="11">
    <source>
        <dbReference type="Google" id="ProtNLM"/>
    </source>
</evidence>
<evidence type="ECO:0000313" key="10">
    <source>
        <dbReference type="Proteomes" id="UP000054498"/>
    </source>
</evidence>
<dbReference type="PANTHER" id="PTHR45909:SF1">
    <property type="entry name" value="ADP-RIBOSYLATION FACTOR-RELATED PROTEIN 1"/>
    <property type="match status" value="1"/>
</dbReference>
<keyword evidence="2" id="KW-0449">Lipoprotein</keyword>
<dbReference type="InterPro" id="IPR005225">
    <property type="entry name" value="Small_GTP-bd"/>
</dbReference>
<evidence type="ECO:0000256" key="7">
    <source>
        <dbReference type="PIRSR" id="PIRSR606689-2"/>
    </source>
</evidence>
<dbReference type="GeneID" id="25726754"/>
<dbReference type="PROSITE" id="PS51417">
    <property type="entry name" value="ARF"/>
    <property type="match status" value="1"/>
</dbReference>
<feature type="binding site" evidence="7">
    <location>
        <position position="31"/>
    </location>
    <ligand>
        <name>Mg(2+)</name>
        <dbReference type="ChEBI" id="CHEBI:18420"/>
    </ligand>
</feature>
<dbReference type="STRING" id="145388.A0A0D2N4T9"/>
<evidence type="ECO:0000256" key="3">
    <source>
        <dbReference type="ARBA" id="ARBA00022741"/>
    </source>
</evidence>
<dbReference type="GO" id="GO:0005525">
    <property type="term" value="F:GTP binding"/>
    <property type="evidence" value="ECO:0007669"/>
    <property type="project" value="UniProtKB-KW"/>
</dbReference>
<feature type="binding site" evidence="6">
    <location>
        <begin position="24"/>
        <end position="31"/>
    </location>
    <ligand>
        <name>GTP</name>
        <dbReference type="ChEBI" id="CHEBI:37565"/>
    </ligand>
</feature>
<dbReference type="PRINTS" id="PR00328">
    <property type="entry name" value="SAR1GTPBP"/>
</dbReference>
<gene>
    <name evidence="9" type="ORF">MNEG_0636</name>
</gene>
<organism evidence="9 10">
    <name type="scientific">Monoraphidium neglectum</name>
    <dbReference type="NCBI Taxonomy" id="145388"/>
    <lineage>
        <taxon>Eukaryota</taxon>
        <taxon>Viridiplantae</taxon>
        <taxon>Chlorophyta</taxon>
        <taxon>core chlorophytes</taxon>
        <taxon>Chlorophyceae</taxon>
        <taxon>CS clade</taxon>
        <taxon>Sphaeropleales</taxon>
        <taxon>Selenastraceae</taxon>
        <taxon>Monoraphidium</taxon>
    </lineage>
</organism>
<evidence type="ECO:0000256" key="5">
    <source>
        <dbReference type="ARBA" id="ARBA00023134"/>
    </source>
</evidence>
<dbReference type="Gene3D" id="3.40.50.300">
    <property type="entry name" value="P-loop containing nucleotide triphosphate hydrolases"/>
    <property type="match status" value="1"/>
</dbReference>
<keyword evidence="10" id="KW-1185">Reference proteome</keyword>
<evidence type="ECO:0000256" key="1">
    <source>
        <dbReference type="ARBA" id="ARBA00010290"/>
    </source>
</evidence>
<keyword evidence="4" id="KW-0813">Transport</keyword>
<dbReference type="RefSeq" id="XP_013906346.1">
    <property type="nucleotide sequence ID" value="XM_014050892.1"/>
</dbReference>
<dbReference type="SMART" id="SM00178">
    <property type="entry name" value="SAR"/>
    <property type="match status" value="1"/>
</dbReference>
<evidence type="ECO:0000256" key="2">
    <source>
        <dbReference type="ARBA" id="ARBA00022707"/>
    </source>
</evidence>
<sequence>MFSLISGFVEVMLRKEEFHILVIGLDKAGKTNVVERLKTLQTDAVGLEPARIVPTVGLNVARMEAFGANLVFWDLGGAPGLRAIWDKYYADSHAVLFVVDAAARDRLDEAKAAFDRALASRDLGGAPVLLLGNKQDLEGAEGLSELAERFGLTGAAAAADARARGAPCTAQPASAHTGAGLSDGMKWLVEALKRSPRRRLVARAS</sequence>
<dbReference type="GO" id="GO:0003924">
    <property type="term" value="F:GTPase activity"/>
    <property type="evidence" value="ECO:0007669"/>
    <property type="project" value="InterPro"/>
</dbReference>
<dbReference type="EMBL" id="KK100273">
    <property type="protein sequence ID" value="KIZ07327.1"/>
    <property type="molecule type" value="Genomic_DNA"/>
</dbReference>
<dbReference type="AlphaFoldDB" id="A0A0D2N4T9"/>
<dbReference type="InterPro" id="IPR027417">
    <property type="entry name" value="P-loop_NTPase"/>
</dbReference>
<accession>A0A0D2N4T9</accession>
<name>A0A0D2N4T9_9CHLO</name>
<evidence type="ECO:0000256" key="6">
    <source>
        <dbReference type="PIRSR" id="PIRSR606689-1"/>
    </source>
</evidence>
<keyword evidence="7" id="KW-0460">Magnesium</keyword>
<proteinExistence type="inferred from homology"/>
<evidence type="ECO:0000256" key="4">
    <source>
        <dbReference type="ARBA" id="ARBA00022892"/>
    </source>
</evidence>
<dbReference type="InterPro" id="IPR024156">
    <property type="entry name" value="Small_GTPase_ARF"/>
</dbReference>
<dbReference type="SMART" id="SM00177">
    <property type="entry name" value="ARF"/>
    <property type="match status" value="1"/>
</dbReference>
<dbReference type="GO" id="GO:0005794">
    <property type="term" value="C:Golgi apparatus"/>
    <property type="evidence" value="ECO:0007669"/>
    <property type="project" value="TreeGrafter"/>
</dbReference>
<dbReference type="NCBIfam" id="TIGR00231">
    <property type="entry name" value="small_GTP"/>
    <property type="match status" value="1"/>
</dbReference>
<dbReference type="GO" id="GO:0034067">
    <property type="term" value="P:protein localization to Golgi apparatus"/>
    <property type="evidence" value="ECO:0007669"/>
    <property type="project" value="TreeGrafter"/>
</dbReference>
<dbReference type="InterPro" id="IPR006689">
    <property type="entry name" value="Small_GTPase_ARF/SAR"/>
</dbReference>
<keyword evidence="2" id="KW-0519">Myristate</keyword>
<comment type="similarity">
    <text evidence="1 8">Belongs to the small GTPase superfamily. Arf family.</text>
</comment>
<feature type="binding site" evidence="6">
    <location>
        <begin position="133"/>
        <end position="136"/>
    </location>
    <ligand>
        <name>GTP</name>
        <dbReference type="ChEBI" id="CHEBI:37565"/>
    </ligand>
</feature>
<dbReference type="KEGG" id="mng:MNEG_0636"/>
<keyword evidence="4" id="KW-0931">ER-Golgi transport</keyword>
<feature type="binding site" evidence="6">
    <location>
        <position position="77"/>
    </location>
    <ligand>
        <name>GTP</name>
        <dbReference type="ChEBI" id="CHEBI:37565"/>
    </ligand>
</feature>
<keyword evidence="3 6" id="KW-0547">Nucleotide-binding</keyword>
<protein>
    <recommendedName>
        <fullName evidence="11">ADP-ribosylation factor-related protein 1</fullName>
    </recommendedName>
</protein>
<evidence type="ECO:0000313" key="9">
    <source>
        <dbReference type="EMBL" id="KIZ07327.1"/>
    </source>
</evidence>
<keyword evidence="5 6" id="KW-0342">GTP-binding</keyword>
<feature type="binding site" evidence="7">
    <location>
        <position position="55"/>
    </location>
    <ligand>
        <name>Mg(2+)</name>
        <dbReference type="ChEBI" id="CHEBI:18420"/>
    </ligand>
</feature>
<dbReference type="PANTHER" id="PTHR45909">
    <property type="entry name" value="ADP-RIBOSYLATION FACTOR-RELATED PROTEIN 1"/>
    <property type="match status" value="1"/>
</dbReference>
<dbReference type="SUPFAM" id="SSF52540">
    <property type="entry name" value="P-loop containing nucleoside triphosphate hydrolases"/>
    <property type="match status" value="1"/>
</dbReference>
<dbReference type="Proteomes" id="UP000054498">
    <property type="component" value="Unassembled WGS sequence"/>
</dbReference>
<keyword evidence="7" id="KW-0479">Metal-binding</keyword>
<dbReference type="GO" id="GO:0006886">
    <property type="term" value="P:intracellular protein transport"/>
    <property type="evidence" value="ECO:0007669"/>
    <property type="project" value="TreeGrafter"/>
</dbReference>
<dbReference type="Pfam" id="PF00025">
    <property type="entry name" value="Arf"/>
    <property type="match status" value="1"/>
</dbReference>